<proteinExistence type="inferred from homology"/>
<reference evidence="9 10" key="1">
    <citation type="submission" date="2018-06" db="EMBL/GenBank/DDBJ databases">
        <title>Complete genome of Desulfovibrio indonesiensis P37SLT.</title>
        <authorList>
            <person name="Crispim J.S."/>
            <person name="Vidigal P.M.P."/>
            <person name="Silva L.C.F."/>
            <person name="Laguardia C.N."/>
            <person name="Araujo L.C."/>
            <person name="Dias R.S."/>
            <person name="Sousa M.P."/>
            <person name="Paula S.O."/>
            <person name="Silva C."/>
        </authorList>
    </citation>
    <scope>NUCLEOTIDE SEQUENCE [LARGE SCALE GENOMIC DNA]</scope>
    <source>
        <strain evidence="9 10">P37SLT</strain>
    </source>
</reference>
<keyword evidence="2" id="KW-0678">Repressor</keyword>
<dbReference type="CDD" id="cd07153">
    <property type="entry name" value="Fur_like"/>
    <property type="match status" value="1"/>
</dbReference>
<dbReference type="InterPro" id="IPR002481">
    <property type="entry name" value="FUR"/>
</dbReference>
<keyword evidence="8" id="KW-0408">Iron</keyword>
<dbReference type="GO" id="GO:0008270">
    <property type="term" value="F:zinc ion binding"/>
    <property type="evidence" value="ECO:0007669"/>
    <property type="project" value="TreeGrafter"/>
</dbReference>
<comment type="similarity">
    <text evidence="1">Belongs to the Fur family.</text>
</comment>
<gene>
    <name evidence="9" type="ORF">DPQ33_16195</name>
</gene>
<evidence type="ECO:0000256" key="3">
    <source>
        <dbReference type="ARBA" id="ARBA00022833"/>
    </source>
</evidence>
<dbReference type="GO" id="GO:0003700">
    <property type="term" value="F:DNA-binding transcription factor activity"/>
    <property type="evidence" value="ECO:0007669"/>
    <property type="project" value="InterPro"/>
</dbReference>
<dbReference type="AlphaFoldDB" id="A0A7M3MAU6"/>
<evidence type="ECO:0000313" key="9">
    <source>
        <dbReference type="EMBL" id="TVM15029.1"/>
    </source>
</evidence>
<feature type="binding site" evidence="7">
    <location>
        <position position="145"/>
    </location>
    <ligand>
        <name>Zn(2+)</name>
        <dbReference type="ChEBI" id="CHEBI:29105"/>
    </ligand>
</feature>
<dbReference type="InterPro" id="IPR036388">
    <property type="entry name" value="WH-like_DNA-bd_sf"/>
</dbReference>
<evidence type="ECO:0000313" key="10">
    <source>
        <dbReference type="Proteomes" id="UP000448292"/>
    </source>
</evidence>
<dbReference type="Gene3D" id="3.30.1490.190">
    <property type="match status" value="1"/>
</dbReference>
<dbReference type="GO" id="GO:0000976">
    <property type="term" value="F:transcription cis-regulatory region binding"/>
    <property type="evidence" value="ECO:0007669"/>
    <property type="project" value="TreeGrafter"/>
</dbReference>
<dbReference type="PANTHER" id="PTHR33202">
    <property type="entry name" value="ZINC UPTAKE REGULATION PROTEIN"/>
    <property type="match status" value="1"/>
</dbReference>
<dbReference type="Pfam" id="PF01475">
    <property type="entry name" value="FUR"/>
    <property type="match status" value="1"/>
</dbReference>
<comment type="caution">
    <text evidence="9">The sequence shown here is derived from an EMBL/GenBank/DDBJ whole genome shotgun (WGS) entry which is preliminary data.</text>
</comment>
<dbReference type="InterPro" id="IPR036390">
    <property type="entry name" value="WH_DNA-bd_sf"/>
</dbReference>
<dbReference type="Proteomes" id="UP000448292">
    <property type="component" value="Unassembled WGS sequence"/>
</dbReference>
<sequence length="149" mass="16987">MTYSSEQRETRLADLKHKIKEQGLRITPQRMAILRALVMHSGHPTVEELHKELLPDFPSMSLATVYKTITMLKQQDEVLELEFSRDSRYDGTNPHPHPHLICRRCGSIIDPDVPGLAEMIANLQQTTGFSVTSHRLDFYGECPECKKAS</sequence>
<evidence type="ECO:0000256" key="8">
    <source>
        <dbReference type="PIRSR" id="PIRSR602481-2"/>
    </source>
</evidence>
<comment type="cofactor">
    <cofactor evidence="7">
        <name>Zn(2+)</name>
        <dbReference type="ChEBI" id="CHEBI:29105"/>
    </cofactor>
    <text evidence="7">Binds 1 zinc ion per subunit.</text>
</comment>
<dbReference type="OrthoDB" id="8659436at2"/>
<keyword evidence="10" id="KW-1185">Reference proteome</keyword>
<keyword evidence="5" id="KW-0238">DNA-binding</keyword>
<evidence type="ECO:0000256" key="2">
    <source>
        <dbReference type="ARBA" id="ARBA00022491"/>
    </source>
</evidence>
<dbReference type="PANTHER" id="PTHR33202:SF7">
    <property type="entry name" value="FERRIC UPTAKE REGULATION PROTEIN"/>
    <property type="match status" value="1"/>
</dbReference>
<dbReference type="GO" id="GO:1900376">
    <property type="term" value="P:regulation of secondary metabolite biosynthetic process"/>
    <property type="evidence" value="ECO:0007669"/>
    <property type="project" value="TreeGrafter"/>
</dbReference>
<feature type="binding site" evidence="8">
    <location>
        <position position="134"/>
    </location>
    <ligand>
        <name>Fe cation</name>
        <dbReference type="ChEBI" id="CHEBI:24875"/>
    </ligand>
</feature>
<dbReference type="SUPFAM" id="SSF46785">
    <property type="entry name" value="Winged helix' DNA-binding domain"/>
    <property type="match status" value="1"/>
</dbReference>
<evidence type="ECO:0000256" key="1">
    <source>
        <dbReference type="ARBA" id="ARBA00007957"/>
    </source>
</evidence>
<feature type="binding site" evidence="7">
    <location>
        <position position="105"/>
    </location>
    <ligand>
        <name>Zn(2+)</name>
        <dbReference type="ChEBI" id="CHEBI:29105"/>
    </ligand>
</feature>
<keyword evidence="6" id="KW-0804">Transcription</keyword>
<organism evidence="9 10">
    <name type="scientific">Oceanidesulfovibrio indonesiensis</name>
    <dbReference type="NCBI Taxonomy" id="54767"/>
    <lineage>
        <taxon>Bacteria</taxon>
        <taxon>Pseudomonadati</taxon>
        <taxon>Thermodesulfobacteriota</taxon>
        <taxon>Desulfovibrionia</taxon>
        <taxon>Desulfovibrionales</taxon>
        <taxon>Desulfovibrionaceae</taxon>
        <taxon>Oceanidesulfovibrio</taxon>
    </lineage>
</organism>
<dbReference type="InterPro" id="IPR043135">
    <property type="entry name" value="Fur_C"/>
</dbReference>
<dbReference type="GO" id="GO:0045892">
    <property type="term" value="P:negative regulation of DNA-templated transcription"/>
    <property type="evidence" value="ECO:0007669"/>
    <property type="project" value="TreeGrafter"/>
</dbReference>
<comment type="cofactor">
    <cofactor evidence="8">
        <name>Mn(2+)</name>
        <dbReference type="ChEBI" id="CHEBI:29035"/>
    </cofactor>
    <cofactor evidence="8">
        <name>Fe(2+)</name>
        <dbReference type="ChEBI" id="CHEBI:29033"/>
    </cofactor>
    <text evidence="8">Binds 1 Mn(2+) or Fe(2+) ion per subunit.</text>
</comment>
<evidence type="ECO:0000256" key="4">
    <source>
        <dbReference type="ARBA" id="ARBA00023015"/>
    </source>
</evidence>
<dbReference type="Gene3D" id="1.10.10.10">
    <property type="entry name" value="Winged helix-like DNA-binding domain superfamily/Winged helix DNA-binding domain"/>
    <property type="match status" value="1"/>
</dbReference>
<evidence type="ECO:0000256" key="7">
    <source>
        <dbReference type="PIRSR" id="PIRSR602481-1"/>
    </source>
</evidence>
<keyword evidence="3 7" id="KW-0862">Zinc</keyword>
<feature type="binding site" evidence="7">
    <location>
        <position position="142"/>
    </location>
    <ligand>
        <name>Zn(2+)</name>
        <dbReference type="ChEBI" id="CHEBI:29105"/>
    </ligand>
</feature>
<keyword evidence="4" id="KW-0805">Transcription regulation</keyword>
<evidence type="ECO:0000256" key="6">
    <source>
        <dbReference type="ARBA" id="ARBA00023163"/>
    </source>
</evidence>
<dbReference type="EMBL" id="QMIE01000019">
    <property type="protein sequence ID" value="TVM15029.1"/>
    <property type="molecule type" value="Genomic_DNA"/>
</dbReference>
<accession>A0A7M3MAU6</accession>
<feature type="binding site" evidence="7">
    <location>
        <position position="102"/>
    </location>
    <ligand>
        <name>Zn(2+)</name>
        <dbReference type="ChEBI" id="CHEBI:29105"/>
    </ligand>
</feature>
<protein>
    <submittedName>
        <fullName evidence="9">Transcriptional repressor</fullName>
    </submittedName>
</protein>
<dbReference type="RefSeq" id="WP_144304269.1">
    <property type="nucleotide sequence ID" value="NZ_QMIE01000019.1"/>
</dbReference>
<name>A0A7M3MAU6_9BACT</name>
<evidence type="ECO:0000256" key="5">
    <source>
        <dbReference type="ARBA" id="ARBA00023125"/>
    </source>
</evidence>
<keyword evidence="7" id="KW-0479">Metal-binding</keyword>